<keyword evidence="7" id="KW-0627">Porphyrin biosynthesis</keyword>
<comment type="pathway">
    <text evidence="1">Porphyrin-containing compound metabolism; protoporphyrin-IX biosynthesis; protoporphyrinogen-IX from coproporphyrinogen-III (O2 route): step 1/1.</text>
</comment>
<dbReference type="InterPro" id="IPR001260">
    <property type="entry name" value="Coprogen_oxidase_aer"/>
</dbReference>
<dbReference type="EMBL" id="BLAL01000050">
    <property type="protein sequence ID" value="GES80553.1"/>
    <property type="molecule type" value="Genomic_DNA"/>
</dbReference>
<comment type="similarity">
    <text evidence="2">Belongs to the aerobic coproporphyrinogen-III oxidase family.</text>
</comment>
<evidence type="ECO:0000256" key="5">
    <source>
        <dbReference type="ARBA" id="ARBA00023002"/>
    </source>
</evidence>
<accession>A0A8H3QI32</accession>
<evidence type="ECO:0000256" key="3">
    <source>
        <dbReference type="ARBA" id="ARBA00011738"/>
    </source>
</evidence>
<organism evidence="8 9">
    <name type="scientific">Rhizophagus clarus</name>
    <dbReference type="NCBI Taxonomy" id="94130"/>
    <lineage>
        <taxon>Eukaryota</taxon>
        <taxon>Fungi</taxon>
        <taxon>Fungi incertae sedis</taxon>
        <taxon>Mucoromycota</taxon>
        <taxon>Glomeromycotina</taxon>
        <taxon>Glomeromycetes</taxon>
        <taxon>Glomerales</taxon>
        <taxon>Glomeraceae</taxon>
        <taxon>Rhizophagus</taxon>
    </lineage>
</organism>
<dbReference type="FunFam" id="3.40.1500.10:FF:000002">
    <property type="entry name" value="oxygen-dependent coproporphyrinogen-III oxidase, mitochondrial"/>
    <property type="match status" value="1"/>
</dbReference>
<protein>
    <recommendedName>
        <fullName evidence="4">coproporphyrinogen oxidase</fullName>
        <ecNumber evidence="4">1.3.3.3</ecNumber>
    </recommendedName>
</protein>
<evidence type="ECO:0000313" key="9">
    <source>
        <dbReference type="Proteomes" id="UP000615446"/>
    </source>
</evidence>
<evidence type="ECO:0000256" key="7">
    <source>
        <dbReference type="ARBA" id="ARBA00023244"/>
    </source>
</evidence>
<dbReference type="SUPFAM" id="SSF102886">
    <property type="entry name" value="Coproporphyrinogen III oxidase"/>
    <property type="match status" value="1"/>
</dbReference>
<proteinExistence type="inferred from homology"/>
<dbReference type="PRINTS" id="PR00073">
    <property type="entry name" value="COPRGNOXDASE"/>
</dbReference>
<reference evidence="8" key="1">
    <citation type="submission" date="2019-10" db="EMBL/GenBank/DDBJ databases">
        <title>Conservation and host-specific expression of non-tandemly repeated heterogenous ribosome RNA gene in arbuscular mycorrhizal fungi.</title>
        <authorList>
            <person name="Maeda T."/>
            <person name="Kobayashi Y."/>
            <person name="Nakagawa T."/>
            <person name="Ezawa T."/>
            <person name="Yamaguchi K."/>
            <person name="Bino T."/>
            <person name="Nishimoto Y."/>
            <person name="Shigenobu S."/>
            <person name="Kawaguchi M."/>
        </authorList>
    </citation>
    <scope>NUCLEOTIDE SEQUENCE</scope>
    <source>
        <strain evidence="8">HR1</strain>
    </source>
</reference>
<dbReference type="InterPro" id="IPR036406">
    <property type="entry name" value="Coprogen_oxidase_aer_sf"/>
</dbReference>
<evidence type="ECO:0000256" key="4">
    <source>
        <dbReference type="ARBA" id="ARBA00012869"/>
    </source>
</evidence>
<dbReference type="Gene3D" id="3.40.1500.10">
    <property type="entry name" value="Coproporphyrinogen III oxidase, aerobic"/>
    <property type="match status" value="1"/>
</dbReference>
<evidence type="ECO:0000256" key="1">
    <source>
        <dbReference type="ARBA" id="ARBA00005168"/>
    </source>
</evidence>
<dbReference type="GO" id="GO:0005737">
    <property type="term" value="C:cytoplasm"/>
    <property type="evidence" value="ECO:0007669"/>
    <property type="project" value="TreeGrafter"/>
</dbReference>
<dbReference type="OrthoDB" id="15318at2759"/>
<comment type="caution">
    <text evidence="8">The sequence shown here is derived from an EMBL/GenBank/DDBJ whole genome shotgun (WGS) entry which is preliminary data.</text>
</comment>
<sequence>MFLPLLTRFVSRLPSIKINNAINAAYATKSPFINNITFSKKFLVNSRIPVAIFFISSGLSFYCLNGNFQLTSQVDCAASVNDKSKNVNFNNDKKTPMRHRMGEYIKSLQQHIIKEIESLDGKKFEIDQWKREQGGEGISCILQDGNVFEKAGVNISIVYGKLPEAAVQQMKSRNKEIDPSKGPHPFFAAGISIVMHPHNPYAPTIHLNYRYFEINNEDGTPKLWWFGGGSDLTPSYLFEEDAIHFHKTLKDACDKHDVTFYPEFKKWCDKYFYLQHRGEARGVGGIFFDDMDRKPAEEIFAFIKQCGNAFLPSYVPIIKKRMNMKFDEKEKHWQQLRRGRYVEFNLIWDRGTKFGLQTPGARIESIFMSLPLTARWEYMHFPEKNSREEKLMDVLKNPRDWNLNNTR</sequence>
<dbReference type="EC" id="1.3.3.3" evidence="4"/>
<comment type="subunit">
    <text evidence="3">Homodimer.</text>
</comment>
<dbReference type="PANTHER" id="PTHR10755">
    <property type="entry name" value="COPROPORPHYRINOGEN III OXIDASE, MITOCHONDRIAL"/>
    <property type="match status" value="1"/>
</dbReference>
<evidence type="ECO:0000256" key="2">
    <source>
        <dbReference type="ARBA" id="ARBA00010644"/>
    </source>
</evidence>
<dbReference type="InterPro" id="IPR018375">
    <property type="entry name" value="Coprogen_oxidase_CS"/>
</dbReference>
<dbReference type="PROSITE" id="PS01021">
    <property type="entry name" value="COPROGEN_OXIDASE"/>
    <property type="match status" value="1"/>
</dbReference>
<dbReference type="Proteomes" id="UP000615446">
    <property type="component" value="Unassembled WGS sequence"/>
</dbReference>
<dbReference type="UniPathway" id="UPA00251">
    <property type="reaction ID" value="UER00322"/>
</dbReference>
<dbReference type="Pfam" id="PF01218">
    <property type="entry name" value="Coprogen_oxidas"/>
    <property type="match status" value="1"/>
</dbReference>
<dbReference type="GO" id="GO:0006782">
    <property type="term" value="P:protoporphyrinogen IX biosynthetic process"/>
    <property type="evidence" value="ECO:0007669"/>
    <property type="project" value="UniProtKB-UniPathway"/>
</dbReference>
<name>A0A8H3QI32_9GLOM</name>
<dbReference type="GO" id="GO:0004109">
    <property type="term" value="F:coproporphyrinogen oxidase activity"/>
    <property type="evidence" value="ECO:0007669"/>
    <property type="project" value="UniProtKB-EC"/>
</dbReference>
<gene>
    <name evidence="8" type="ORF">RCL2_000782700</name>
</gene>
<evidence type="ECO:0000313" key="8">
    <source>
        <dbReference type="EMBL" id="GES80553.1"/>
    </source>
</evidence>
<dbReference type="PANTHER" id="PTHR10755:SF0">
    <property type="entry name" value="OXYGEN-DEPENDENT COPROPORPHYRINOGEN-III OXIDASE, MITOCHONDRIAL"/>
    <property type="match status" value="1"/>
</dbReference>
<dbReference type="NCBIfam" id="NF003727">
    <property type="entry name" value="PRK05330.1"/>
    <property type="match status" value="1"/>
</dbReference>
<dbReference type="AlphaFoldDB" id="A0A8H3QI32"/>
<keyword evidence="5" id="KW-0560">Oxidoreductase</keyword>
<keyword evidence="6" id="KW-0350">Heme biosynthesis</keyword>
<evidence type="ECO:0000256" key="6">
    <source>
        <dbReference type="ARBA" id="ARBA00023133"/>
    </source>
</evidence>